<dbReference type="AlphaFoldDB" id="A0AAD6VB69"/>
<evidence type="ECO:0000256" key="6">
    <source>
        <dbReference type="ARBA" id="ARBA00022989"/>
    </source>
</evidence>
<feature type="compositionally biased region" description="Acidic residues" evidence="9">
    <location>
        <begin position="648"/>
        <end position="657"/>
    </location>
</feature>
<keyword evidence="7" id="KW-0472">Membrane</keyword>
<dbReference type="GO" id="GO:0016020">
    <property type="term" value="C:membrane"/>
    <property type="evidence" value="ECO:0007669"/>
    <property type="project" value="UniProtKB-SubCell"/>
</dbReference>
<comment type="caution">
    <text evidence="11">The sequence shown here is derived from an EMBL/GenBank/DDBJ whole genome shotgun (WGS) entry which is preliminary data.</text>
</comment>
<feature type="region of interest" description="Disordered" evidence="9">
    <location>
        <begin position="429"/>
        <end position="485"/>
    </location>
</feature>
<organism evidence="11 12">
    <name type="scientific">Mycena pura</name>
    <dbReference type="NCBI Taxonomy" id="153505"/>
    <lineage>
        <taxon>Eukaryota</taxon>
        <taxon>Fungi</taxon>
        <taxon>Dikarya</taxon>
        <taxon>Basidiomycota</taxon>
        <taxon>Agaricomycotina</taxon>
        <taxon>Agaricomycetes</taxon>
        <taxon>Agaricomycetidae</taxon>
        <taxon>Agaricales</taxon>
        <taxon>Marasmiineae</taxon>
        <taxon>Mycenaceae</taxon>
        <taxon>Mycena</taxon>
    </lineage>
</organism>
<feature type="region of interest" description="Disordered" evidence="9">
    <location>
        <begin position="602"/>
        <end position="707"/>
    </location>
</feature>
<dbReference type="SUPFAM" id="SSF57850">
    <property type="entry name" value="RING/U-box"/>
    <property type="match status" value="1"/>
</dbReference>
<dbReference type="PROSITE" id="PS50089">
    <property type="entry name" value="ZF_RING_2"/>
    <property type="match status" value="1"/>
</dbReference>
<feature type="compositionally biased region" description="Low complexity" evidence="9">
    <location>
        <begin position="674"/>
        <end position="690"/>
    </location>
</feature>
<evidence type="ECO:0000256" key="2">
    <source>
        <dbReference type="ARBA" id="ARBA00022692"/>
    </source>
</evidence>
<keyword evidence="2" id="KW-0812">Transmembrane</keyword>
<proteinExistence type="predicted"/>
<feature type="compositionally biased region" description="Low complexity" evidence="9">
    <location>
        <begin position="433"/>
        <end position="485"/>
    </location>
</feature>
<evidence type="ECO:0000256" key="4">
    <source>
        <dbReference type="ARBA" id="ARBA00022771"/>
    </source>
</evidence>
<feature type="region of interest" description="Disordered" evidence="9">
    <location>
        <begin position="529"/>
        <end position="560"/>
    </location>
</feature>
<dbReference type="Pfam" id="PF13639">
    <property type="entry name" value="zf-RING_2"/>
    <property type="match status" value="1"/>
</dbReference>
<dbReference type="InterPro" id="IPR051653">
    <property type="entry name" value="E3_ligase_sorting_rcpt"/>
</dbReference>
<feature type="region of interest" description="Disordered" evidence="9">
    <location>
        <begin position="832"/>
        <end position="854"/>
    </location>
</feature>
<dbReference type="SMART" id="SM00744">
    <property type="entry name" value="RINGv"/>
    <property type="match status" value="1"/>
</dbReference>
<keyword evidence="4 8" id="KW-0863">Zinc-finger</keyword>
<reference evidence="11" key="1">
    <citation type="submission" date="2023-03" db="EMBL/GenBank/DDBJ databases">
        <title>Massive genome expansion in bonnet fungi (Mycena s.s.) driven by repeated elements and novel gene families across ecological guilds.</title>
        <authorList>
            <consortium name="Lawrence Berkeley National Laboratory"/>
            <person name="Harder C.B."/>
            <person name="Miyauchi S."/>
            <person name="Viragh M."/>
            <person name="Kuo A."/>
            <person name="Thoen E."/>
            <person name="Andreopoulos B."/>
            <person name="Lu D."/>
            <person name="Skrede I."/>
            <person name="Drula E."/>
            <person name="Henrissat B."/>
            <person name="Morin E."/>
            <person name="Kohler A."/>
            <person name="Barry K."/>
            <person name="LaButti K."/>
            <person name="Morin E."/>
            <person name="Salamov A."/>
            <person name="Lipzen A."/>
            <person name="Mereny Z."/>
            <person name="Hegedus B."/>
            <person name="Baldrian P."/>
            <person name="Stursova M."/>
            <person name="Weitz H."/>
            <person name="Taylor A."/>
            <person name="Grigoriev I.V."/>
            <person name="Nagy L.G."/>
            <person name="Martin F."/>
            <person name="Kauserud H."/>
        </authorList>
    </citation>
    <scope>NUCLEOTIDE SEQUENCE</scope>
    <source>
        <strain evidence="11">9144</strain>
    </source>
</reference>
<evidence type="ECO:0000313" key="12">
    <source>
        <dbReference type="Proteomes" id="UP001219525"/>
    </source>
</evidence>
<dbReference type="EMBL" id="JARJCW010000035">
    <property type="protein sequence ID" value="KAJ7207993.1"/>
    <property type="molecule type" value="Genomic_DNA"/>
</dbReference>
<feature type="compositionally biased region" description="Pro residues" evidence="9">
    <location>
        <begin position="390"/>
        <end position="403"/>
    </location>
</feature>
<feature type="region of interest" description="Disordered" evidence="9">
    <location>
        <begin position="276"/>
        <end position="305"/>
    </location>
</feature>
<evidence type="ECO:0000256" key="3">
    <source>
        <dbReference type="ARBA" id="ARBA00022723"/>
    </source>
</evidence>
<feature type="compositionally biased region" description="Pro residues" evidence="9">
    <location>
        <begin position="125"/>
        <end position="135"/>
    </location>
</feature>
<gene>
    <name evidence="11" type="ORF">GGX14DRAFT_455126</name>
</gene>
<keyword evidence="12" id="KW-1185">Reference proteome</keyword>
<keyword evidence="6" id="KW-1133">Transmembrane helix</keyword>
<evidence type="ECO:0000256" key="1">
    <source>
        <dbReference type="ARBA" id="ARBA00004167"/>
    </source>
</evidence>
<evidence type="ECO:0000259" key="10">
    <source>
        <dbReference type="PROSITE" id="PS50089"/>
    </source>
</evidence>
<feature type="domain" description="RING-type" evidence="10">
    <location>
        <begin position="787"/>
        <end position="829"/>
    </location>
</feature>
<feature type="compositionally biased region" description="Basic and acidic residues" evidence="9">
    <location>
        <begin position="65"/>
        <end position="74"/>
    </location>
</feature>
<feature type="region of interest" description="Disordered" evidence="9">
    <location>
        <begin position="328"/>
        <end position="403"/>
    </location>
</feature>
<feature type="region of interest" description="Disordered" evidence="9">
    <location>
        <begin position="1"/>
        <end position="135"/>
    </location>
</feature>
<evidence type="ECO:0000256" key="7">
    <source>
        <dbReference type="ARBA" id="ARBA00023136"/>
    </source>
</evidence>
<sequence length="854" mass="87804">MGQSASRRRPPTPPSAPPDIQLAEQAPTPRPHRPRASTFRNSLLSLVGKRSDGERRASRRWSRAPRPETPPKQEPEDDELIDAADDIAADNANQVAEAPELDTDLPRERAPTPMPPPTVAASNPAPLPPASPTRAFPPPGTLVVVQGVVHTTDILRPPNPSPLALAPTPAPAPPAISSSSIDVLGTLLTVAAQATAASLLTGSSDALLRSPVASNVPSTNAAGTTPRRNPWGALRDRLGPAALPALPPTTAPSSPQDERARMLAEMARAFNLGLGLTPPSQRTLPGVGSNPNVTPDTNTSAPPEAEEGTFERFLIDLQTDLRVALSPEQPGATPAMEGTAVPASEDTSEPHVDARANTADGPIPEIPTQSISSAEPPAPATPDESEGPTPAEPAPEVTSPPVPGMGPGAVNWWRLYRFPPIVAPPRVTPPAPASVSDAASTPPAPASVSEAEAPPIAEASSVTPPSDASSSPTAESPSQPLSLSPPQTVVPVIVVGLQSVQLGSGGVGAMWGGGAVQGVVPMGMHGPMGGSNQGAARTGTGPEAEAGMASEGEAAEGEREEEVYDYEYEHEAPGAREYADAAVEADLDSAGADVGVGVGARAGSVRSAGGDTRTGRRRSWWRPRASRSAVAESPATSVNVGEAHADANAEEEEGDSEEGVHANASAVPDAEEATVGGTSLGGSDTTTGVSADEHGVNPNANHGGVPAPDSSRTFLIYVIGGYYPPEHGILTGAGGAESFEALLELGELWGHVRPPTASKADIERAGLAVLRRDALAGRVTASCAERCLICLDDYEEEDYIRVLSCRHAFHQGCVDRWLETGRNNCPACRSNGVPTEQMPPNVPSPPPQQANASG</sequence>
<feature type="compositionally biased region" description="Polar residues" evidence="9">
    <location>
        <begin position="278"/>
        <end position="301"/>
    </location>
</feature>
<dbReference type="InterPro" id="IPR013083">
    <property type="entry name" value="Znf_RING/FYVE/PHD"/>
</dbReference>
<accession>A0AAD6VB69</accession>
<feature type="compositionally biased region" description="Basic residues" evidence="9">
    <location>
        <begin position="615"/>
        <end position="625"/>
    </location>
</feature>
<dbReference type="PANTHER" id="PTHR47168:SF1">
    <property type="entry name" value="OS02G0798600 PROTEIN"/>
    <property type="match status" value="1"/>
</dbReference>
<dbReference type="PANTHER" id="PTHR47168">
    <property type="entry name" value="RING ZINC FINGER DOMAIN SUPERFAMILY PROTEIN-RELATED"/>
    <property type="match status" value="1"/>
</dbReference>
<protein>
    <recommendedName>
        <fullName evidence="10">RING-type domain-containing protein</fullName>
    </recommendedName>
</protein>
<dbReference type="Gene3D" id="3.30.40.10">
    <property type="entry name" value="Zinc/RING finger domain, C3HC4 (zinc finger)"/>
    <property type="match status" value="1"/>
</dbReference>
<keyword evidence="3" id="KW-0479">Metal-binding</keyword>
<feature type="compositionally biased region" description="Low complexity" evidence="9">
    <location>
        <begin position="602"/>
        <end position="611"/>
    </location>
</feature>
<feature type="compositionally biased region" description="Acidic residues" evidence="9">
    <location>
        <begin position="75"/>
        <end position="88"/>
    </location>
</feature>
<feature type="compositionally biased region" description="Low complexity" evidence="9">
    <location>
        <begin position="543"/>
        <end position="552"/>
    </location>
</feature>
<dbReference type="InterPro" id="IPR001841">
    <property type="entry name" value="Znf_RING"/>
</dbReference>
<evidence type="ECO:0000256" key="8">
    <source>
        <dbReference type="PROSITE-ProRule" id="PRU00175"/>
    </source>
</evidence>
<dbReference type="SMART" id="SM00184">
    <property type="entry name" value="RING"/>
    <property type="match status" value="1"/>
</dbReference>
<feature type="region of interest" description="Disordered" evidence="9">
    <location>
        <begin position="214"/>
        <end position="259"/>
    </location>
</feature>
<feature type="compositionally biased region" description="Polar residues" evidence="9">
    <location>
        <begin position="214"/>
        <end position="227"/>
    </location>
</feature>
<name>A0AAD6VB69_9AGAR</name>
<dbReference type="Proteomes" id="UP001219525">
    <property type="component" value="Unassembled WGS sequence"/>
</dbReference>
<evidence type="ECO:0000256" key="9">
    <source>
        <dbReference type="SAM" id="MobiDB-lite"/>
    </source>
</evidence>
<dbReference type="GO" id="GO:0008270">
    <property type="term" value="F:zinc ion binding"/>
    <property type="evidence" value="ECO:0007669"/>
    <property type="project" value="UniProtKB-KW"/>
</dbReference>
<comment type="subcellular location">
    <subcellularLocation>
        <location evidence="1">Membrane</location>
        <topology evidence="1">Single-pass membrane protein</topology>
    </subcellularLocation>
</comment>
<feature type="compositionally biased region" description="Basic residues" evidence="9">
    <location>
        <begin position="1"/>
        <end position="10"/>
    </location>
</feature>
<evidence type="ECO:0000256" key="5">
    <source>
        <dbReference type="ARBA" id="ARBA00022833"/>
    </source>
</evidence>
<evidence type="ECO:0000313" key="11">
    <source>
        <dbReference type="EMBL" id="KAJ7207993.1"/>
    </source>
</evidence>
<keyword evidence="5" id="KW-0862">Zinc</keyword>
<dbReference type="InterPro" id="IPR011016">
    <property type="entry name" value="Znf_RING-CH"/>
</dbReference>